<comment type="caution">
    <text evidence="1">The sequence shown here is derived from an EMBL/GenBank/DDBJ whole genome shotgun (WGS) entry which is preliminary data.</text>
</comment>
<evidence type="ECO:0000313" key="2">
    <source>
        <dbReference type="Proteomes" id="UP001551482"/>
    </source>
</evidence>
<proteinExistence type="predicted"/>
<dbReference type="EMBL" id="JBEZFP010000079">
    <property type="protein sequence ID" value="MEU8137095.1"/>
    <property type="molecule type" value="Genomic_DNA"/>
</dbReference>
<dbReference type="PANTHER" id="PTHR21621">
    <property type="entry name" value="RIBOSOMAL PROTEIN S6 MODIFICATION PROTEIN"/>
    <property type="match status" value="1"/>
</dbReference>
<name>A0ABV3DMX1_9ACTN</name>
<protein>
    <recommendedName>
        <fullName evidence="3">ATP-grasp domain-containing protein</fullName>
    </recommendedName>
</protein>
<organism evidence="1 2">
    <name type="scientific">Streptodolium elevatio</name>
    <dbReference type="NCBI Taxonomy" id="3157996"/>
    <lineage>
        <taxon>Bacteria</taxon>
        <taxon>Bacillati</taxon>
        <taxon>Actinomycetota</taxon>
        <taxon>Actinomycetes</taxon>
        <taxon>Kitasatosporales</taxon>
        <taxon>Streptomycetaceae</taxon>
        <taxon>Streptodolium</taxon>
    </lineage>
</organism>
<evidence type="ECO:0008006" key="3">
    <source>
        <dbReference type="Google" id="ProtNLM"/>
    </source>
</evidence>
<accession>A0ABV3DMX1</accession>
<dbReference type="Gene3D" id="3.30.470.20">
    <property type="entry name" value="ATP-grasp fold, B domain"/>
    <property type="match status" value="1"/>
</dbReference>
<reference evidence="1 2" key="1">
    <citation type="submission" date="2024-06" db="EMBL/GenBank/DDBJ databases">
        <title>The Natural Products Discovery Center: Release of the First 8490 Sequenced Strains for Exploring Actinobacteria Biosynthetic Diversity.</title>
        <authorList>
            <person name="Kalkreuter E."/>
            <person name="Kautsar S.A."/>
            <person name="Yang D."/>
            <person name="Bader C.D."/>
            <person name="Teijaro C.N."/>
            <person name="Fluegel L."/>
            <person name="Davis C.M."/>
            <person name="Simpson J.R."/>
            <person name="Lauterbach L."/>
            <person name="Steele A.D."/>
            <person name="Gui C."/>
            <person name="Meng S."/>
            <person name="Li G."/>
            <person name="Viehrig K."/>
            <person name="Ye F."/>
            <person name="Su P."/>
            <person name="Kiefer A.F."/>
            <person name="Nichols A."/>
            <person name="Cepeda A.J."/>
            <person name="Yan W."/>
            <person name="Fan B."/>
            <person name="Jiang Y."/>
            <person name="Adhikari A."/>
            <person name="Zheng C.-J."/>
            <person name="Schuster L."/>
            <person name="Cowan T.M."/>
            <person name="Smanski M.J."/>
            <person name="Chevrette M.G."/>
            <person name="De Carvalho L.P.S."/>
            <person name="Shen B."/>
        </authorList>
    </citation>
    <scope>NUCLEOTIDE SEQUENCE [LARGE SCALE GENOMIC DNA]</scope>
    <source>
        <strain evidence="1 2">NPDC048946</strain>
    </source>
</reference>
<dbReference type="Proteomes" id="UP001551482">
    <property type="component" value="Unassembled WGS sequence"/>
</dbReference>
<dbReference type="SUPFAM" id="SSF56059">
    <property type="entry name" value="Glutathione synthetase ATP-binding domain-like"/>
    <property type="match status" value="1"/>
</dbReference>
<dbReference type="RefSeq" id="WP_358358480.1">
    <property type="nucleotide sequence ID" value="NZ_JBEZFP010000079.1"/>
</dbReference>
<gene>
    <name evidence="1" type="ORF">AB0C36_26715</name>
</gene>
<evidence type="ECO:0000313" key="1">
    <source>
        <dbReference type="EMBL" id="MEU8137095.1"/>
    </source>
</evidence>
<keyword evidence="2" id="KW-1185">Reference proteome</keyword>
<sequence>MPVGAREVRFVVVTSDDDYTADMVVRGLPRDSFVRLDPGRLRPGTLLNAPAPDGPCLVDNRVVPPGASVWWRKPTPARDLTGDEAWAADETTSLLEGMLRNATEAGRWMNTPAAVARVRPKPVQLELAHQVGLAVPQTLVTTDEKEASAFIAGGPTVVKPTTQRFTEFAPVFRISPGDDLTGIGGALCLLQREVTPKAADWRVTLVGDEVFACRITDAELDWRTRPRECRYSAEDLDEHTAARLRTYRRRAALNLVAFDLAEAADGTLWFLDANANPEFGFQEIATRAPITATVARWLQGDERT</sequence>
<dbReference type="PANTHER" id="PTHR21621:SF0">
    <property type="entry name" value="BETA-CITRYLGLUTAMATE SYNTHASE B-RELATED"/>
    <property type="match status" value="1"/>
</dbReference>